<comment type="caution">
    <text evidence="2">The sequence shown here is derived from an EMBL/GenBank/DDBJ whole genome shotgun (WGS) entry which is preliminary data.</text>
</comment>
<evidence type="ECO:0000256" key="1">
    <source>
        <dbReference type="SAM" id="Phobius"/>
    </source>
</evidence>
<accession>A0A3S2XGJ4</accession>
<feature type="transmembrane region" description="Helical" evidence="1">
    <location>
        <begin position="72"/>
        <end position="90"/>
    </location>
</feature>
<protein>
    <submittedName>
        <fullName evidence="2">Uncharacterized protein</fullName>
    </submittedName>
</protein>
<keyword evidence="3" id="KW-1185">Reference proteome</keyword>
<feature type="transmembrane region" description="Helical" evidence="1">
    <location>
        <begin position="47"/>
        <end position="66"/>
    </location>
</feature>
<keyword evidence="1" id="KW-1133">Transmembrane helix</keyword>
<evidence type="ECO:0000313" key="2">
    <source>
        <dbReference type="EMBL" id="RVT78442.1"/>
    </source>
</evidence>
<dbReference type="RefSeq" id="WP_128193646.1">
    <property type="nucleotide sequence ID" value="NZ_SACJ01000002.1"/>
</dbReference>
<keyword evidence="1" id="KW-0812">Transmembrane</keyword>
<organism evidence="2 3">
    <name type="scientific">Flavobacterium sufflavum</name>
    <dbReference type="NCBI Taxonomy" id="1921138"/>
    <lineage>
        <taxon>Bacteria</taxon>
        <taxon>Pseudomonadati</taxon>
        <taxon>Bacteroidota</taxon>
        <taxon>Flavobacteriia</taxon>
        <taxon>Flavobacteriales</taxon>
        <taxon>Flavobacteriaceae</taxon>
        <taxon>Flavobacterium</taxon>
    </lineage>
</organism>
<dbReference type="Proteomes" id="UP000285211">
    <property type="component" value="Unassembled WGS sequence"/>
</dbReference>
<dbReference type="AlphaFoldDB" id="A0A3S2XGJ4"/>
<proteinExistence type="predicted"/>
<feature type="transmembrane region" description="Helical" evidence="1">
    <location>
        <begin position="15"/>
        <end position="35"/>
    </location>
</feature>
<evidence type="ECO:0000313" key="3">
    <source>
        <dbReference type="Proteomes" id="UP000285211"/>
    </source>
</evidence>
<dbReference type="OrthoDB" id="1467832at2"/>
<sequence>MTLYNTTFERFNQNFIGSATLSILVQSCLGGAAAMSVLANGTSIPQMIQLAIIVFICIIANTSILAQMKHKFIFNSVIISAISSILFIILNNL</sequence>
<dbReference type="EMBL" id="SACJ01000002">
    <property type="protein sequence ID" value="RVT78442.1"/>
    <property type="molecule type" value="Genomic_DNA"/>
</dbReference>
<keyword evidence="1" id="KW-0472">Membrane</keyword>
<gene>
    <name evidence="2" type="ORF">EOD40_04190</name>
</gene>
<name>A0A3S2XGJ4_9FLAO</name>
<reference evidence="2 3" key="1">
    <citation type="submission" date="2019-01" db="EMBL/GenBank/DDBJ databases">
        <authorList>
            <person name="Chen W.-M."/>
        </authorList>
    </citation>
    <scope>NUCLEOTIDE SEQUENCE [LARGE SCALE GENOMIC DNA]</scope>
    <source>
        <strain evidence="2 3">BBQ-12</strain>
    </source>
</reference>